<dbReference type="STRING" id="1122146.IV53_GL000661"/>
<evidence type="ECO:0000313" key="3">
    <source>
        <dbReference type="Proteomes" id="UP000051500"/>
    </source>
</evidence>
<feature type="coiled-coil region" evidence="1">
    <location>
        <begin position="1"/>
        <end position="28"/>
    </location>
</feature>
<dbReference type="Proteomes" id="UP000051500">
    <property type="component" value="Unassembled WGS sequence"/>
</dbReference>
<name>A0A0R2KQM7_9LACO</name>
<dbReference type="EMBL" id="JQBZ01000025">
    <property type="protein sequence ID" value="KRN88695.1"/>
    <property type="molecule type" value="Genomic_DNA"/>
</dbReference>
<accession>A0A0R2KQM7</accession>
<protein>
    <submittedName>
        <fullName evidence="2">Uncharacterized protein</fullName>
    </submittedName>
</protein>
<sequence>MADALDKALDLEEEIKTDEIKLNAMKVEALDIIGEMPSTVHQQILIGRYFEHLSWDKLIAKVLYERRYVYKMHGRALCSFEKIVHDRKKTLKDT</sequence>
<reference evidence="2 3" key="1">
    <citation type="journal article" date="2015" name="Genome Announc.">
        <title>Expanding the biotechnology potential of lactobacilli through comparative genomics of 213 strains and associated genera.</title>
        <authorList>
            <person name="Sun Z."/>
            <person name="Harris H.M."/>
            <person name="McCann A."/>
            <person name="Guo C."/>
            <person name="Argimon S."/>
            <person name="Zhang W."/>
            <person name="Yang X."/>
            <person name="Jeffery I.B."/>
            <person name="Cooney J.C."/>
            <person name="Kagawa T.F."/>
            <person name="Liu W."/>
            <person name="Song Y."/>
            <person name="Salvetti E."/>
            <person name="Wrobel A."/>
            <person name="Rasinkangas P."/>
            <person name="Parkhill J."/>
            <person name="Rea M.C."/>
            <person name="O'Sullivan O."/>
            <person name="Ritari J."/>
            <person name="Douillard F.P."/>
            <person name="Paul Ross R."/>
            <person name="Yang R."/>
            <person name="Briner A.E."/>
            <person name="Felis G.E."/>
            <person name="de Vos W.M."/>
            <person name="Barrangou R."/>
            <person name="Klaenhammer T.R."/>
            <person name="Caufield P.W."/>
            <person name="Cui Y."/>
            <person name="Zhang H."/>
            <person name="O'Toole P.W."/>
        </authorList>
    </citation>
    <scope>NUCLEOTIDE SEQUENCE [LARGE SCALE GENOMIC DNA]</scope>
    <source>
        <strain evidence="2 3">DSM 22408</strain>
    </source>
</reference>
<keyword evidence="3" id="KW-1185">Reference proteome</keyword>
<evidence type="ECO:0000256" key="1">
    <source>
        <dbReference type="SAM" id="Coils"/>
    </source>
</evidence>
<organism evidence="2 3">
    <name type="scientific">Ligilactobacillus ceti DSM 22408</name>
    <dbReference type="NCBI Taxonomy" id="1122146"/>
    <lineage>
        <taxon>Bacteria</taxon>
        <taxon>Bacillati</taxon>
        <taxon>Bacillota</taxon>
        <taxon>Bacilli</taxon>
        <taxon>Lactobacillales</taxon>
        <taxon>Lactobacillaceae</taxon>
        <taxon>Ligilactobacillus</taxon>
    </lineage>
</organism>
<gene>
    <name evidence="2" type="ORF">IV53_GL000661</name>
</gene>
<proteinExistence type="predicted"/>
<evidence type="ECO:0000313" key="2">
    <source>
        <dbReference type="EMBL" id="KRN88695.1"/>
    </source>
</evidence>
<keyword evidence="1" id="KW-0175">Coiled coil</keyword>
<dbReference type="AlphaFoldDB" id="A0A0R2KQM7"/>
<comment type="caution">
    <text evidence="2">The sequence shown here is derived from an EMBL/GenBank/DDBJ whole genome shotgun (WGS) entry which is preliminary data.</text>
</comment>
<dbReference type="PATRIC" id="fig|1122146.4.peg.680"/>